<dbReference type="RefSeq" id="WP_114899684.1">
    <property type="nucleotide sequence ID" value="NZ_CP031222.1"/>
</dbReference>
<evidence type="ECO:0000256" key="2">
    <source>
        <dbReference type="ARBA" id="ARBA00008472"/>
    </source>
</evidence>
<dbReference type="AlphaFoldDB" id="A0A345P8G7"/>
<comment type="function">
    <text evidence="12">NDH-1 shuttles electrons from NADH, via FMN and iron-sulfur (Fe-S) centers, to quinones in the respiratory chain. The immediate electron acceptor for the enzyme in this species is believed to be ubiquinone. Couples the redox reaction to proton translocation (for every two electrons transferred, four hydrogen ions are translocated across the cytoplasmic membrane), and thus conserves the redox energy in a proton gradient.</text>
</comment>
<keyword evidence="9 12" id="KW-0520">NAD</keyword>
<dbReference type="GO" id="GO:0005886">
    <property type="term" value="C:plasma membrane"/>
    <property type="evidence" value="ECO:0007669"/>
    <property type="project" value="UniProtKB-SubCell"/>
</dbReference>
<dbReference type="HAMAP" id="MF_01394">
    <property type="entry name" value="NDH1_NuoA"/>
    <property type="match status" value="1"/>
</dbReference>
<dbReference type="PANTHER" id="PTHR11058">
    <property type="entry name" value="NADH-UBIQUINONE OXIDOREDUCTASE CHAIN 3"/>
    <property type="match status" value="1"/>
</dbReference>
<sequence length="187" mass="20580">MSAIVAHHWSLIAFVLGVVFLLGFMLTVPLLMGGKAVGRTKEEPFESGQLGAGGARLRLSAKFYLVAMFFVIFDVEALFLYAYSVSVRENGWVGFVEVAVFIVVLLVGLIYVWRIGALDWAPEKRLALEKAARQKHGSEQAPLDLAEITRFIPMEELELDNRGMIPGQSIDAAANAVQQAKLQKESV</sequence>
<accession>A0A345P8G7</accession>
<dbReference type="GO" id="GO:0048038">
    <property type="term" value="F:quinone binding"/>
    <property type="evidence" value="ECO:0007669"/>
    <property type="project" value="UniProtKB-KW"/>
</dbReference>
<evidence type="ECO:0000256" key="6">
    <source>
        <dbReference type="ARBA" id="ARBA00022719"/>
    </source>
</evidence>
<evidence type="ECO:0000256" key="11">
    <source>
        <dbReference type="ARBA" id="ARBA00023136"/>
    </source>
</evidence>
<name>A0A345P8G7_9GAMM</name>
<keyword evidence="7 12" id="KW-1278">Translocase</keyword>
<dbReference type="OrthoDB" id="9791970at2"/>
<evidence type="ECO:0000256" key="8">
    <source>
        <dbReference type="ARBA" id="ARBA00022989"/>
    </source>
</evidence>
<dbReference type="Gene3D" id="1.20.58.1610">
    <property type="entry name" value="NADH:ubiquinone/plastoquinone oxidoreductase, chain 3"/>
    <property type="match status" value="1"/>
</dbReference>
<evidence type="ECO:0000256" key="7">
    <source>
        <dbReference type="ARBA" id="ARBA00022967"/>
    </source>
</evidence>
<comment type="similarity">
    <text evidence="2 12 13">Belongs to the complex I subunit 3 family.</text>
</comment>
<comment type="subunit">
    <text evidence="12">NDH-1 is composed of 14 different subunits. Subunits NuoA, H, J, K, L, M, N constitute the membrane sector of the complex.</text>
</comment>
<dbReference type="InterPro" id="IPR023043">
    <property type="entry name" value="NAD(P)H_OxRDtase_bac/plastid"/>
</dbReference>
<dbReference type="Pfam" id="PF00507">
    <property type="entry name" value="Oxidored_q4"/>
    <property type="match status" value="1"/>
</dbReference>
<reference evidence="14 15" key="1">
    <citation type="submission" date="2018-07" db="EMBL/GenBank/DDBJ databases">
        <title>Genome sequencing of Moraxellaceae gen. HYN0046.</title>
        <authorList>
            <person name="Kim M."/>
            <person name="Yi H."/>
        </authorList>
    </citation>
    <scope>NUCLEOTIDE SEQUENCE [LARGE SCALE GENOMIC DNA]</scope>
    <source>
        <strain evidence="14 15">HYN0046</strain>
    </source>
</reference>
<proteinExistence type="inferred from homology"/>
<dbReference type="InterPro" id="IPR000440">
    <property type="entry name" value="NADH_UbQ/plastoQ_OxRdtase_su3"/>
</dbReference>
<keyword evidence="11 12" id="KW-0472">Membrane</keyword>
<feature type="transmembrane region" description="Helical" evidence="12">
    <location>
        <begin position="91"/>
        <end position="113"/>
    </location>
</feature>
<evidence type="ECO:0000256" key="10">
    <source>
        <dbReference type="ARBA" id="ARBA00023075"/>
    </source>
</evidence>
<dbReference type="GO" id="GO:0050136">
    <property type="term" value="F:NADH dehydrogenase (quinone) (non-electrogenic) activity"/>
    <property type="evidence" value="ECO:0007669"/>
    <property type="project" value="UniProtKB-UniRule"/>
</dbReference>
<dbReference type="Proteomes" id="UP000253940">
    <property type="component" value="Chromosome"/>
</dbReference>
<comment type="catalytic activity">
    <reaction evidence="12 13">
        <text>a quinone + NADH + 5 H(+)(in) = a quinol + NAD(+) + 4 H(+)(out)</text>
        <dbReference type="Rhea" id="RHEA:57888"/>
        <dbReference type="ChEBI" id="CHEBI:15378"/>
        <dbReference type="ChEBI" id="CHEBI:24646"/>
        <dbReference type="ChEBI" id="CHEBI:57540"/>
        <dbReference type="ChEBI" id="CHEBI:57945"/>
        <dbReference type="ChEBI" id="CHEBI:132124"/>
    </reaction>
</comment>
<evidence type="ECO:0000256" key="9">
    <source>
        <dbReference type="ARBA" id="ARBA00023027"/>
    </source>
</evidence>
<evidence type="ECO:0000256" key="4">
    <source>
        <dbReference type="ARBA" id="ARBA00022475"/>
    </source>
</evidence>
<protein>
    <recommendedName>
        <fullName evidence="12">NADH-quinone oxidoreductase subunit A</fullName>
        <ecNumber evidence="12">7.1.1.-</ecNumber>
    </recommendedName>
    <alternativeName>
        <fullName evidence="12">NADH dehydrogenase I subunit A</fullName>
    </alternativeName>
    <alternativeName>
        <fullName evidence="12">NDH-1 subunit A</fullName>
    </alternativeName>
    <alternativeName>
        <fullName evidence="12">NUO1</fullName>
    </alternativeName>
</protein>
<evidence type="ECO:0000256" key="5">
    <source>
        <dbReference type="ARBA" id="ARBA00022692"/>
    </source>
</evidence>
<keyword evidence="8 12" id="KW-1133">Transmembrane helix</keyword>
<organism evidence="14 15">
    <name type="scientific">Aquirhabdus parva</name>
    <dbReference type="NCBI Taxonomy" id="2283318"/>
    <lineage>
        <taxon>Bacteria</taxon>
        <taxon>Pseudomonadati</taxon>
        <taxon>Pseudomonadota</taxon>
        <taxon>Gammaproteobacteria</taxon>
        <taxon>Moraxellales</taxon>
        <taxon>Moraxellaceae</taxon>
        <taxon>Aquirhabdus</taxon>
    </lineage>
</organism>
<dbReference type="EMBL" id="CP031222">
    <property type="protein sequence ID" value="AXI03576.1"/>
    <property type="molecule type" value="Genomic_DNA"/>
</dbReference>
<dbReference type="InterPro" id="IPR038430">
    <property type="entry name" value="NDAH_ubi_oxred_su3_sf"/>
</dbReference>
<keyword evidence="3 12" id="KW-0813">Transport</keyword>
<dbReference type="EC" id="7.1.1.-" evidence="12"/>
<evidence type="ECO:0000256" key="3">
    <source>
        <dbReference type="ARBA" id="ARBA00022448"/>
    </source>
</evidence>
<keyword evidence="4 12" id="KW-1003">Cell membrane</keyword>
<keyword evidence="5 12" id="KW-0812">Transmembrane</keyword>
<evidence type="ECO:0000256" key="1">
    <source>
        <dbReference type="ARBA" id="ARBA00004141"/>
    </source>
</evidence>
<dbReference type="GO" id="GO:0030964">
    <property type="term" value="C:NADH dehydrogenase complex"/>
    <property type="evidence" value="ECO:0007669"/>
    <property type="project" value="TreeGrafter"/>
</dbReference>
<comment type="subcellular location">
    <subcellularLocation>
        <location evidence="12 13">Cell membrane</location>
        <topology evidence="12 13">Multi-pass membrane protein</topology>
    </subcellularLocation>
    <subcellularLocation>
        <location evidence="1">Membrane</location>
        <topology evidence="1">Multi-pass membrane protein</topology>
    </subcellularLocation>
</comment>
<dbReference type="PANTHER" id="PTHR11058:SF21">
    <property type="entry name" value="NADH-QUINONE OXIDOREDUCTASE SUBUNIT A"/>
    <property type="match status" value="1"/>
</dbReference>
<dbReference type="GO" id="GO:0008137">
    <property type="term" value="F:NADH dehydrogenase (ubiquinone) activity"/>
    <property type="evidence" value="ECO:0007669"/>
    <property type="project" value="InterPro"/>
</dbReference>
<evidence type="ECO:0000313" key="14">
    <source>
        <dbReference type="EMBL" id="AXI03576.1"/>
    </source>
</evidence>
<keyword evidence="6 12" id="KW-0874">Quinone</keyword>
<gene>
    <name evidence="12" type="primary">nuoA</name>
    <name evidence="14" type="ORF">HYN46_12470</name>
</gene>
<dbReference type="KEGG" id="mbah:HYN46_12470"/>
<keyword evidence="15" id="KW-1185">Reference proteome</keyword>
<keyword evidence="10 12" id="KW-0830">Ubiquinone</keyword>
<evidence type="ECO:0000256" key="12">
    <source>
        <dbReference type="HAMAP-Rule" id="MF_01394"/>
    </source>
</evidence>
<evidence type="ECO:0000313" key="15">
    <source>
        <dbReference type="Proteomes" id="UP000253940"/>
    </source>
</evidence>
<evidence type="ECO:0000256" key="13">
    <source>
        <dbReference type="RuleBase" id="RU003639"/>
    </source>
</evidence>
<feature type="transmembrane region" description="Helical" evidence="12">
    <location>
        <begin position="63"/>
        <end position="85"/>
    </location>
</feature>
<feature type="transmembrane region" description="Helical" evidence="12">
    <location>
        <begin position="6"/>
        <end position="31"/>
    </location>
</feature>